<keyword evidence="9" id="KW-1185">Reference proteome</keyword>
<dbReference type="CDD" id="cd14014">
    <property type="entry name" value="STKc_PknB_like"/>
    <property type="match status" value="1"/>
</dbReference>
<dbReference type="InterPro" id="IPR011009">
    <property type="entry name" value="Kinase-like_dom_sf"/>
</dbReference>
<keyword evidence="1" id="KW-0808">Transferase</keyword>
<dbReference type="PROSITE" id="PS00107">
    <property type="entry name" value="PROTEIN_KINASE_ATP"/>
    <property type="match status" value="1"/>
</dbReference>
<dbReference type="Pfam" id="PF13181">
    <property type="entry name" value="TPR_8"/>
    <property type="match status" value="1"/>
</dbReference>
<feature type="repeat" description="TPR" evidence="5">
    <location>
        <begin position="398"/>
        <end position="431"/>
    </location>
</feature>
<dbReference type="GO" id="GO:0004674">
    <property type="term" value="F:protein serine/threonine kinase activity"/>
    <property type="evidence" value="ECO:0007669"/>
    <property type="project" value="TreeGrafter"/>
</dbReference>
<dbReference type="OrthoDB" id="9801841at2"/>
<gene>
    <name evidence="8" type="ORF">DEH80_07295</name>
</gene>
<protein>
    <recommendedName>
        <fullName evidence="7">Protein kinase domain-containing protein</fullName>
    </recommendedName>
</protein>
<keyword evidence="2 6" id="KW-0547">Nucleotide-binding</keyword>
<dbReference type="Pfam" id="PF13424">
    <property type="entry name" value="TPR_12"/>
    <property type="match status" value="1"/>
</dbReference>
<reference evidence="8 9" key="1">
    <citation type="submission" date="2018-05" db="EMBL/GenBank/DDBJ databases">
        <title>Abyssibacter profundi OUC007T gen. nov., sp. nov, a marine bacterium isolated from seawater of the Mariana Trench.</title>
        <authorList>
            <person name="Zhou S."/>
        </authorList>
    </citation>
    <scope>NUCLEOTIDE SEQUENCE [LARGE SCALE GENOMIC DNA]</scope>
    <source>
        <strain evidence="8 9">OUC007</strain>
    </source>
</reference>
<keyword evidence="4 6" id="KW-0067">ATP-binding</keyword>
<evidence type="ECO:0000313" key="9">
    <source>
        <dbReference type="Proteomes" id="UP000251800"/>
    </source>
</evidence>
<dbReference type="Pfam" id="PF00069">
    <property type="entry name" value="Pkinase"/>
    <property type="match status" value="1"/>
</dbReference>
<evidence type="ECO:0000256" key="3">
    <source>
        <dbReference type="ARBA" id="ARBA00022777"/>
    </source>
</evidence>
<dbReference type="Gene3D" id="1.10.510.10">
    <property type="entry name" value="Transferase(Phosphotransferase) domain 1"/>
    <property type="match status" value="1"/>
</dbReference>
<dbReference type="InterPro" id="IPR019734">
    <property type="entry name" value="TPR_rpt"/>
</dbReference>
<dbReference type="EMBL" id="QEQK01000005">
    <property type="protein sequence ID" value="PWN56612.1"/>
    <property type="molecule type" value="Genomic_DNA"/>
</dbReference>
<dbReference type="InterPro" id="IPR000719">
    <property type="entry name" value="Prot_kinase_dom"/>
</dbReference>
<comment type="caution">
    <text evidence="8">The sequence shown here is derived from an EMBL/GenBank/DDBJ whole genome shotgun (WGS) entry which is preliminary data.</text>
</comment>
<dbReference type="PANTHER" id="PTHR43289">
    <property type="entry name" value="MITOGEN-ACTIVATED PROTEIN KINASE KINASE KINASE 20-RELATED"/>
    <property type="match status" value="1"/>
</dbReference>
<dbReference type="InterPro" id="IPR017441">
    <property type="entry name" value="Protein_kinase_ATP_BS"/>
</dbReference>
<evidence type="ECO:0000256" key="1">
    <source>
        <dbReference type="ARBA" id="ARBA00022679"/>
    </source>
</evidence>
<evidence type="ECO:0000256" key="4">
    <source>
        <dbReference type="ARBA" id="ARBA00022840"/>
    </source>
</evidence>
<keyword evidence="3" id="KW-0418">Kinase</keyword>
<dbReference type="PROSITE" id="PS50005">
    <property type="entry name" value="TPR"/>
    <property type="match status" value="1"/>
</dbReference>
<organism evidence="8 9">
    <name type="scientific">Abyssibacter profundi</name>
    <dbReference type="NCBI Taxonomy" id="2182787"/>
    <lineage>
        <taxon>Bacteria</taxon>
        <taxon>Pseudomonadati</taxon>
        <taxon>Pseudomonadota</taxon>
        <taxon>Gammaproteobacteria</taxon>
        <taxon>Chromatiales</taxon>
        <taxon>Oceanococcaceae</taxon>
        <taxon>Abyssibacter</taxon>
    </lineage>
</organism>
<accession>A0A363UMG3</accession>
<dbReference type="SUPFAM" id="SSF48452">
    <property type="entry name" value="TPR-like"/>
    <property type="match status" value="3"/>
</dbReference>
<dbReference type="SMART" id="SM00220">
    <property type="entry name" value="S_TKc"/>
    <property type="match status" value="1"/>
</dbReference>
<feature type="binding site" evidence="6">
    <location>
        <position position="45"/>
    </location>
    <ligand>
        <name>ATP</name>
        <dbReference type="ChEBI" id="CHEBI:30616"/>
    </ligand>
</feature>
<evidence type="ECO:0000256" key="5">
    <source>
        <dbReference type="PROSITE-ProRule" id="PRU00339"/>
    </source>
</evidence>
<dbReference type="SMART" id="SM00028">
    <property type="entry name" value="TPR"/>
    <property type="match status" value="2"/>
</dbReference>
<evidence type="ECO:0000256" key="2">
    <source>
        <dbReference type="ARBA" id="ARBA00022741"/>
    </source>
</evidence>
<dbReference type="Gene3D" id="1.25.40.10">
    <property type="entry name" value="Tetratricopeptide repeat domain"/>
    <property type="match status" value="2"/>
</dbReference>
<feature type="domain" description="Protein kinase" evidence="7">
    <location>
        <begin position="16"/>
        <end position="284"/>
    </location>
</feature>
<dbReference type="Proteomes" id="UP000251800">
    <property type="component" value="Unassembled WGS sequence"/>
</dbReference>
<dbReference type="InterPro" id="IPR008271">
    <property type="entry name" value="Ser/Thr_kinase_AS"/>
</dbReference>
<dbReference type="GO" id="GO:0005524">
    <property type="term" value="F:ATP binding"/>
    <property type="evidence" value="ECO:0007669"/>
    <property type="project" value="UniProtKB-UniRule"/>
</dbReference>
<dbReference type="InterPro" id="IPR011990">
    <property type="entry name" value="TPR-like_helical_dom_sf"/>
</dbReference>
<dbReference type="AlphaFoldDB" id="A0A363UMG3"/>
<sequence length="776" mass="83639">MNESTASPVPERIGPYRILSELGQGGMGRVFLAEQQDPQRQVALKVLSSTGPDLERRFRRESQVLAALEHPNIARLYDAGVATVGAVNVPYLAMAYVDGPTLTDYAEQQSLDTRQRMALIGKIARAVHFAHTRGVIHRDLKPANILVDARGEPRILDFGVARVVTEDSATRVTHAGEIIGTVPYMSWEQLVGDTSQADPRSDVYSLGVIAYELLAGHLPYEGLESGTLVTALELLSRATPRRVSASQPAARGDLETLVHKAIARDVDQRYQSAAELADDIDRLLDRRPIQARPPSIGYVTGLFVRRHKLAAGAALAIVLSLVVATAVSVRFAVSEAQARLVAESRLAEREAVNTFLNEMLVSADPERTLGERLAVVDVLDVAKAEFASNERLSPAVQAQLGRTLGNTYVALGRYDEGIGLLDRALEAARDSAARDRLLVDKASAEVIAARLDAASTTLDAISDAADQRIGIEAAFTRGRIDLEAGRSDEAVTELRATYDQARAALGPDDDLTLAVGQQLMVALVRMGDNEASLAVGTDVAQRLEARLGRDNPRTVVAWDGVALNYRDQARFDESIALLAENHAIYERVLGPEHPQTLMTGCSLAAVYAMAGQPEAGVALVQKGHEQMRALLGDEAEVVRTLASLRGYVASEAGDYAQAVEINRLLVTQSEAKPGGPEINDLVDYNNLGNNLRKLGQSAEAVQVFNRLLELAGGKLSQDHLHYGLFAGNYGKALIEHGEVDRARPVLERACDVVGQHLGAEHPRTQAVCTNPVLAEG</sequence>
<evidence type="ECO:0000313" key="8">
    <source>
        <dbReference type="EMBL" id="PWN56612.1"/>
    </source>
</evidence>
<dbReference type="Pfam" id="PF13176">
    <property type="entry name" value="TPR_7"/>
    <property type="match status" value="1"/>
</dbReference>
<evidence type="ECO:0000259" key="7">
    <source>
        <dbReference type="PROSITE" id="PS50011"/>
    </source>
</evidence>
<evidence type="ECO:0000256" key="6">
    <source>
        <dbReference type="PROSITE-ProRule" id="PRU10141"/>
    </source>
</evidence>
<dbReference type="PANTHER" id="PTHR43289:SF6">
    <property type="entry name" value="SERINE_THREONINE-PROTEIN KINASE NEKL-3"/>
    <property type="match status" value="1"/>
</dbReference>
<dbReference type="SUPFAM" id="SSF56112">
    <property type="entry name" value="Protein kinase-like (PK-like)"/>
    <property type="match status" value="1"/>
</dbReference>
<dbReference type="RefSeq" id="WP_109719806.1">
    <property type="nucleotide sequence ID" value="NZ_QEQK01000005.1"/>
</dbReference>
<name>A0A363UMG3_9GAMM</name>
<proteinExistence type="predicted"/>
<dbReference type="PROSITE" id="PS50011">
    <property type="entry name" value="PROTEIN_KINASE_DOM"/>
    <property type="match status" value="1"/>
</dbReference>
<dbReference type="Gene3D" id="3.30.200.20">
    <property type="entry name" value="Phosphorylase Kinase, domain 1"/>
    <property type="match status" value="1"/>
</dbReference>
<dbReference type="PROSITE" id="PS00108">
    <property type="entry name" value="PROTEIN_KINASE_ST"/>
    <property type="match status" value="1"/>
</dbReference>
<keyword evidence="5" id="KW-0802">TPR repeat</keyword>